<feature type="coiled-coil region" evidence="1">
    <location>
        <begin position="35"/>
        <end position="62"/>
    </location>
</feature>
<dbReference type="Proteomes" id="UP000254141">
    <property type="component" value="Unassembled WGS sequence"/>
</dbReference>
<comment type="caution">
    <text evidence="3">The sequence shown here is derived from an EMBL/GenBank/DDBJ whole genome shotgun (WGS) entry which is preliminary data.</text>
</comment>
<evidence type="ECO:0000259" key="2">
    <source>
        <dbReference type="Pfam" id="PF25876"/>
    </source>
</evidence>
<dbReference type="Gene3D" id="1.10.287.470">
    <property type="entry name" value="Helix hairpin bin"/>
    <property type="match status" value="1"/>
</dbReference>
<dbReference type="AlphaFoldDB" id="A0AB74GNT3"/>
<dbReference type="Gene3D" id="2.40.50.100">
    <property type="match status" value="1"/>
</dbReference>
<name>A0AB74GNT3_KLEPN</name>
<evidence type="ECO:0000256" key="1">
    <source>
        <dbReference type="SAM" id="Coils"/>
    </source>
</evidence>
<dbReference type="EMBL" id="UGLU01000001">
    <property type="protein sequence ID" value="STU49062.1"/>
    <property type="molecule type" value="Genomic_DNA"/>
</dbReference>
<organism evidence="3 4">
    <name type="scientific">Klebsiella pneumoniae</name>
    <dbReference type="NCBI Taxonomy" id="573"/>
    <lineage>
        <taxon>Bacteria</taxon>
        <taxon>Pseudomonadati</taxon>
        <taxon>Pseudomonadota</taxon>
        <taxon>Gammaproteobacteria</taxon>
        <taxon>Enterobacterales</taxon>
        <taxon>Enterobacteriaceae</taxon>
        <taxon>Klebsiella/Raoultella group</taxon>
        <taxon>Klebsiella</taxon>
        <taxon>Klebsiella pneumoniae complex</taxon>
    </lineage>
</organism>
<gene>
    <name evidence="3" type="ORF">NCTC5051_01501</name>
</gene>
<protein>
    <submittedName>
        <fullName evidence="3">Co/Zn/Cd efflux system membrane fusion protein</fullName>
    </submittedName>
</protein>
<reference evidence="3 4" key="1">
    <citation type="submission" date="2018-06" db="EMBL/GenBank/DDBJ databases">
        <authorList>
            <consortium name="Pathogen Informatics"/>
            <person name="Doyle S."/>
        </authorList>
    </citation>
    <scope>NUCLEOTIDE SEQUENCE [LARGE SCALE GENOMIC DNA]</scope>
    <source>
        <strain evidence="3 4">NCTC5051</strain>
    </source>
</reference>
<evidence type="ECO:0000313" key="3">
    <source>
        <dbReference type="EMBL" id="STU49062.1"/>
    </source>
</evidence>
<dbReference type="Pfam" id="PF25876">
    <property type="entry name" value="HH_MFP_RND"/>
    <property type="match status" value="1"/>
</dbReference>
<proteinExistence type="predicted"/>
<sequence>MPARAQQRVNERQTAATLAQRQFDRFQTLAGRQAISQAEMDVQRANRDAANAALKIAREELAQMSLIAPFSGLPPACISATIRWSPPANR</sequence>
<accession>A0AB74GNT3</accession>
<evidence type="ECO:0000313" key="4">
    <source>
        <dbReference type="Proteomes" id="UP000254141"/>
    </source>
</evidence>
<dbReference type="SUPFAM" id="SSF111369">
    <property type="entry name" value="HlyD-like secretion proteins"/>
    <property type="match status" value="1"/>
</dbReference>
<feature type="domain" description="Multidrug resistance protein MdtA-like alpha-helical hairpin" evidence="2">
    <location>
        <begin position="5"/>
        <end position="59"/>
    </location>
</feature>
<dbReference type="InterPro" id="IPR058624">
    <property type="entry name" value="MdtA-like_HH"/>
</dbReference>
<keyword evidence="1" id="KW-0175">Coiled coil</keyword>